<name>A0A7W7Z2S0_9BRAD</name>
<accession>A0A7W7Z2S0</accession>
<dbReference type="NCBIfam" id="TIGR03565">
    <property type="entry name" value="alk_sulf_monoox"/>
    <property type="match status" value="1"/>
</dbReference>
<evidence type="ECO:0000256" key="5">
    <source>
        <dbReference type="ARBA" id="ARBA00023002"/>
    </source>
</evidence>
<dbReference type="PANTHER" id="PTHR42847">
    <property type="entry name" value="ALKANESULFONATE MONOOXYGENASE"/>
    <property type="match status" value="1"/>
</dbReference>
<evidence type="ECO:0000256" key="2">
    <source>
        <dbReference type="ARBA" id="ARBA00012113"/>
    </source>
</evidence>
<dbReference type="Proteomes" id="UP000542353">
    <property type="component" value="Unassembled WGS sequence"/>
</dbReference>
<dbReference type="InterPro" id="IPR036661">
    <property type="entry name" value="Luciferase-like_sf"/>
</dbReference>
<keyword evidence="6 7" id="KW-0503">Monooxygenase</keyword>
<dbReference type="EC" id="1.14.14.5" evidence="2 7"/>
<proteinExistence type="inferred from homology"/>
<sequence length="388" mass="42562">MSVSQSPANFLWFLPTHGDGHYLGTDVGAREVNFNYLRQIAQAADQLGYFGVLLPTGRSCEDSWITASAVAPWTERLRYLVAVRPGLQSPSVAARMTATLDRVSNGRVLINVVTGGDPVENKGDGVFLAHDERYAVTREFLTVYSDLLAGKTVNFQGQHIRIEDGRLLFPPVQLPRPPLYFGGSSDAGIDVAADTVDKYLTWGEPPAQVAEKVAKVKAVAEPRGRKLSFGIRLHVIVRETNEEAWRAADDLIRYVTDDTIAAAQKIFARMDSVGQQRMAQLHGGRRDKLEISPNLWAGVGLVRGGAGTALVGDPQTVAARIKEYQEVGVDTFILSGYPHLEEVYRFAELVFPLLSLQRPSNVTPLRANTGQFGETIANERLPLKQAQP</sequence>
<dbReference type="NCBIfam" id="NF001939">
    <property type="entry name" value="PRK00719.1"/>
    <property type="match status" value="1"/>
</dbReference>
<dbReference type="AlphaFoldDB" id="A0A7W7Z2S0"/>
<evidence type="ECO:0000313" key="10">
    <source>
        <dbReference type="Proteomes" id="UP000542353"/>
    </source>
</evidence>
<evidence type="ECO:0000256" key="7">
    <source>
        <dbReference type="HAMAP-Rule" id="MF_01229"/>
    </source>
</evidence>
<dbReference type="HAMAP" id="MF_01229">
    <property type="entry name" value="Alkanesulf_monooxygen"/>
    <property type="match status" value="1"/>
</dbReference>
<keyword evidence="4 7" id="KW-0288">FMN</keyword>
<dbReference type="CDD" id="cd01094">
    <property type="entry name" value="Alkanesulfonate_monoxygenase"/>
    <property type="match status" value="1"/>
</dbReference>
<dbReference type="InterPro" id="IPR011251">
    <property type="entry name" value="Luciferase-like_dom"/>
</dbReference>
<keyword evidence="5 7" id="KW-0560">Oxidoreductase</keyword>
<evidence type="ECO:0000259" key="8">
    <source>
        <dbReference type="Pfam" id="PF00296"/>
    </source>
</evidence>
<reference evidence="9 10" key="1">
    <citation type="submission" date="2020-08" db="EMBL/GenBank/DDBJ databases">
        <title>Genomic Encyclopedia of Type Strains, Phase IV (KMG-IV): sequencing the most valuable type-strain genomes for metagenomic binning, comparative biology and taxonomic classification.</title>
        <authorList>
            <person name="Goeker M."/>
        </authorList>
    </citation>
    <scope>NUCLEOTIDE SEQUENCE [LARGE SCALE GENOMIC DNA]</scope>
    <source>
        <strain evidence="9 10">DSM 12706</strain>
    </source>
</reference>
<keyword evidence="3 7" id="KW-0285">Flavoprotein</keyword>
<organism evidence="9 10">
    <name type="scientific">Rhodopseudomonas rhenobacensis</name>
    <dbReference type="NCBI Taxonomy" id="87461"/>
    <lineage>
        <taxon>Bacteria</taxon>
        <taxon>Pseudomonadati</taxon>
        <taxon>Pseudomonadota</taxon>
        <taxon>Alphaproteobacteria</taxon>
        <taxon>Hyphomicrobiales</taxon>
        <taxon>Nitrobacteraceae</taxon>
        <taxon>Rhodopseudomonas</taxon>
    </lineage>
</organism>
<dbReference type="Gene3D" id="3.20.20.30">
    <property type="entry name" value="Luciferase-like domain"/>
    <property type="match status" value="1"/>
</dbReference>
<dbReference type="RefSeq" id="WP_184256336.1">
    <property type="nucleotide sequence ID" value="NZ_JACHIH010000007.1"/>
</dbReference>
<dbReference type="PANTHER" id="PTHR42847:SF4">
    <property type="entry name" value="ALKANESULFONATE MONOOXYGENASE-RELATED"/>
    <property type="match status" value="1"/>
</dbReference>
<protein>
    <recommendedName>
        <fullName evidence="2 7">Alkanesulfonate monooxygenase</fullName>
        <ecNumber evidence="2 7">1.14.14.5</ecNumber>
    </recommendedName>
    <alternativeName>
        <fullName evidence="7">FMNH2-dependent aliphatic sulfonate monooxygenase</fullName>
    </alternativeName>
</protein>
<dbReference type="Pfam" id="PF00296">
    <property type="entry name" value="Bac_luciferase"/>
    <property type="match status" value="1"/>
</dbReference>
<dbReference type="InterPro" id="IPR050172">
    <property type="entry name" value="SsuD_RutA_monooxygenase"/>
</dbReference>
<comment type="function">
    <text evidence="7">Catalyzes the desulfonation of aliphatic sulfonates.</text>
</comment>
<dbReference type="InterPro" id="IPR019911">
    <property type="entry name" value="Alkanesulphonate_mOase_FMN-dep"/>
</dbReference>
<evidence type="ECO:0000313" key="9">
    <source>
        <dbReference type="EMBL" id="MBB5046958.1"/>
    </source>
</evidence>
<keyword evidence="10" id="KW-1185">Reference proteome</keyword>
<dbReference type="GO" id="GO:0008726">
    <property type="term" value="F:alkanesulfonate monooxygenase activity"/>
    <property type="evidence" value="ECO:0007669"/>
    <property type="project" value="UniProtKB-UniRule"/>
</dbReference>
<evidence type="ECO:0000256" key="3">
    <source>
        <dbReference type="ARBA" id="ARBA00022630"/>
    </source>
</evidence>
<comment type="catalytic activity">
    <reaction evidence="7">
        <text>an alkanesulfonate + FMNH2 + O2 = an aldehyde + FMN + sulfite + H2O + 2 H(+)</text>
        <dbReference type="Rhea" id="RHEA:23064"/>
        <dbReference type="ChEBI" id="CHEBI:15377"/>
        <dbReference type="ChEBI" id="CHEBI:15378"/>
        <dbReference type="ChEBI" id="CHEBI:15379"/>
        <dbReference type="ChEBI" id="CHEBI:17359"/>
        <dbReference type="ChEBI" id="CHEBI:17478"/>
        <dbReference type="ChEBI" id="CHEBI:57618"/>
        <dbReference type="ChEBI" id="CHEBI:58210"/>
        <dbReference type="ChEBI" id="CHEBI:134249"/>
        <dbReference type="EC" id="1.14.14.5"/>
    </reaction>
</comment>
<feature type="domain" description="Luciferase-like" evidence="8">
    <location>
        <begin position="9"/>
        <end position="331"/>
    </location>
</feature>
<comment type="similarity">
    <text evidence="1 7">Belongs to the SsuD family.</text>
</comment>
<evidence type="ECO:0000256" key="6">
    <source>
        <dbReference type="ARBA" id="ARBA00023033"/>
    </source>
</evidence>
<evidence type="ECO:0000256" key="4">
    <source>
        <dbReference type="ARBA" id="ARBA00022643"/>
    </source>
</evidence>
<gene>
    <name evidence="7" type="primary">ssuD</name>
    <name evidence="9" type="ORF">HNR60_001707</name>
</gene>
<dbReference type="EMBL" id="JACHIH010000007">
    <property type="protein sequence ID" value="MBB5046958.1"/>
    <property type="molecule type" value="Genomic_DNA"/>
</dbReference>
<dbReference type="GO" id="GO:0046306">
    <property type="term" value="P:alkanesulfonate catabolic process"/>
    <property type="evidence" value="ECO:0007669"/>
    <property type="project" value="TreeGrafter"/>
</dbReference>
<dbReference type="SUPFAM" id="SSF51679">
    <property type="entry name" value="Bacterial luciferase-like"/>
    <property type="match status" value="1"/>
</dbReference>
<comment type="caution">
    <text evidence="9">The sequence shown here is derived from an EMBL/GenBank/DDBJ whole genome shotgun (WGS) entry which is preliminary data.</text>
</comment>
<evidence type="ECO:0000256" key="1">
    <source>
        <dbReference type="ARBA" id="ARBA00007044"/>
    </source>
</evidence>